<evidence type="ECO:0000313" key="2">
    <source>
        <dbReference type="Proteomes" id="UP001220530"/>
    </source>
</evidence>
<gene>
    <name evidence="1" type="ORF">PSQ19_12020</name>
</gene>
<sequence>MALMVKYVAVAGLIAALALGFVITAHAQELGVASGLELPLVLD</sequence>
<keyword evidence="2" id="KW-1185">Reference proteome</keyword>
<proteinExistence type="predicted"/>
<accession>A0ABY7YJY1</accession>
<evidence type="ECO:0000313" key="1">
    <source>
        <dbReference type="EMBL" id="WDR01519.1"/>
    </source>
</evidence>
<dbReference type="RefSeq" id="WP_282217930.1">
    <property type="nucleotide sequence ID" value="NZ_CP118246.1"/>
</dbReference>
<dbReference type="Proteomes" id="UP001220530">
    <property type="component" value="Chromosome"/>
</dbReference>
<name>A0ABY7YJY1_9HYPH</name>
<dbReference type="EMBL" id="CP118246">
    <property type="protein sequence ID" value="WDR01519.1"/>
    <property type="molecule type" value="Genomic_DNA"/>
</dbReference>
<reference evidence="1 2" key="1">
    <citation type="submission" date="2023-02" db="EMBL/GenBank/DDBJ databases">
        <title>Devosia algicola sp. nov., isolated from the phycosphere of marine algae.</title>
        <authorList>
            <person name="Kim J.M."/>
            <person name="Lee J.K."/>
            <person name="Choi B.J."/>
            <person name="Bayburt H."/>
            <person name="Jeon C.O."/>
        </authorList>
    </citation>
    <scope>NUCLEOTIDE SEQUENCE [LARGE SCALE GENOMIC DNA]</scope>
    <source>
        <strain evidence="1 2">G20-9</strain>
    </source>
</reference>
<organism evidence="1 2">
    <name type="scientific">Devosia algicola</name>
    <dbReference type="NCBI Taxonomy" id="3026418"/>
    <lineage>
        <taxon>Bacteria</taxon>
        <taxon>Pseudomonadati</taxon>
        <taxon>Pseudomonadota</taxon>
        <taxon>Alphaproteobacteria</taxon>
        <taxon>Hyphomicrobiales</taxon>
        <taxon>Devosiaceae</taxon>
        <taxon>Devosia</taxon>
    </lineage>
</organism>
<protein>
    <submittedName>
        <fullName evidence="1">Uncharacterized protein</fullName>
    </submittedName>
</protein>